<feature type="domain" description="DUF4268" evidence="1">
    <location>
        <begin position="231"/>
        <end position="365"/>
    </location>
</feature>
<organism evidence="2">
    <name type="scientific">bioreactor metagenome</name>
    <dbReference type="NCBI Taxonomy" id="1076179"/>
    <lineage>
        <taxon>unclassified sequences</taxon>
        <taxon>metagenomes</taxon>
        <taxon>ecological metagenomes</taxon>
    </lineage>
</organism>
<dbReference type="EMBL" id="VSSQ01000029">
    <property type="protein sequence ID" value="MPL65729.1"/>
    <property type="molecule type" value="Genomic_DNA"/>
</dbReference>
<dbReference type="GO" id="GO:0003676">
    <property type="term" value="F:nucleic acid binding"/>
    <property type="evidence" value="ECO:0007669"/>
    <property type="project" value="InterPro"/>
</dbReference>
<evidence type="ECO:0000259" key="1">
    <source>
        <dbReference type="Pfam" id="PF14088"/>
    </source>
</evidence>
<dbReference type="Pfam" id="PF14088">
    <property type="entry name" value="DUF4268"/>
    <property type="match status" value="1"/>
</dbReference>
<accession>A0A644TG99</accession>
<proteinExistence type="predicted"/>
<name>A0A644TG99_9ZZZZ</name>
<evidence type="ECO:0000313" key="2">
    <source>
        <dbReference type="EMBL" id="MPL65729.1"/>
    </source>
</evidence>
<protein>
    <recommendedName>
        <fullName evidence="1">DUF4268 domain-containing protein</fullName>
    </recommendedName>
</protein>
<comment type="caution">
    <text evidence="2">The sequence shown here is derived from an EMBL/GenBank/DDBJ whole genome shotgun (WGS) entry which is preliminary data.</text>
</comment>
<dbReference type="InterPro" id="IPR011856">
    <property type="entry name" value="tRNA_endonuc-like_dom_sf"/>
</dbReference>
<reference evidence="2" key="1">
    <citation type="submission" date="2019-08" db="EMBL/GenBank/DDBJ databases">
        <authorList>
            <person name="Kucharzyk K."/>
            <person name="Murdoch R.W."/>
            <person name="Higgins S."/>
            <person name="Loffler F."/>
        </authorList>
    </citation>
    <scope>NUCLEOTIDE SEQUENCE</scope>
</reference>
<gene>
    <name evidence="2" type="ORF">SDC9_11393</name>
</gene>
<dbReference type="AlphaFoldDB" id="A0A644TG99"/>
<dbReference type="Gene3D" id="3.40.1350.10">
    <property type="match status" value="1"/>
</dbReference>
<dbReference type="InterPro" id="IPR025364">
    <property type="entry name" value="DUF4268"/>
</dbReference>
<sequence length="380" mass="44368">MISLYLINKAENTIQKVEEKTFNELGFKEREHLQEWLAKKPDALGEELLIIQKEFDGFFDTSERLDLLALDKLGNLVIIENKLDDSGKNVTWQALKYAAYCSTLSKNQIKGIFQQYLEKSGSSEQAENKLVEFFDNMDYEEIALNKGQTQRVILVARSFRKEVTSTVLWLMNYKLRVQCFKVTPFALNDQLFVKFDQIIPLKDTEEYVISMADKTQDDINSQEETKSRYNIRYEFWKLMLKQLNAKSSMFQNVSPSRDNWLQAGSGISGVNYRFVVTNTFARAELNIQRPDLGENKFIYDELLKHRKEVEDAFGSELVWERLDDIKTSRIKWEKTGLSIFDKDDWPDSSEFMIDGMTRLGKAFHNPIKEVNKMLKAKQVL</sequence>